<evidence type="ECO:0000313" key="2">
    <source>
        <dbReference type="Proteomes" id="UP000199400"/>
    </source>
</evidence>
<dbReference type="AlphaFoldDB" id="A0A1I1XNU9"/>
<keyword evidence="2" id="KW-1185">Reference proteome</keyword>
<dbReference type="PROSITE" id="PS51257">
    <property type="entry name" value="PROKAR_LIPOPROTEIN"/>
    <property type="match status" value="1"/>
</dbReference>
<proteinExistence type="predicted"/>
<gene>
    <name evidence="1" type="ORF">SAMN02745121_02981</name>
</gene>
<dbReference type="RefSeq" id="WP_096331168.1">
    <property type="nucleotide sequence ID" value="NZ_FOMX01000008.1"/>
</dbReference>
<sequence length="216" mass="22322">MTFLHRTTTAFSALLTALVAVTGCSEDETVTARYAAFTPGHDAVLALESPERAAIELAGGAVVDLELGAPEGDDLLGACDQAFSDGDRTVMPVLTRPLAVGDLSFDAPVLEAGCDAETASNVLVLREATDADCGAGECIEFAASEAVEFIGDTPRTLADGESSPEAACLPVGHRTCVSCGGGLYRPKTITSVTYAPPNWVCQYTYTYGSCAPDCAL</sequence>
<accession>A0A1I1XNU9</accession>
<dbReference type="Proteomes" id="UP000199400">
    <property type="component" value="Unassembled WGS sequence"/>
</dbReference>
<evidence type="ECO:0000313" key="1">
    <source>
        <dbReference type="EMBL" id="SFE09014.1"/>
    </source>
</evidence>
<protein>
    <recommendedName>
        <fullName evidence="3">Lipoprotein</fullName>
    </recommendedName>
</protein>
<evidence type="ECO:0008006" key="3">
    <source>
        <dbReference type="Google" id="ProtNLM"/>
    </source>
</evidence>
<organism evidence="1 2">
    <name type="scientific">Nannocystis exedens</name>
    <dbReference type="NCBI Taxonomy" id="54"/>
    <lineage>
        <taxon>Bacteria</taxon>
        <taxon>Pseudomonadati</taxon>
        <taxon>Myxococcota</taxon>
        <taxon>Polyangia</taxon>
        <taxon>Nannocystales</taxon>
        <taxon>Nannocystaceae</taxon>
        <taxon>Nannocystis</taxon>
    </lineage>
</organism>
<dbReference type="EMBL" id="FOMX01000008">
    <property type="protein sequence ID" value="SFE09014.1"/>
    <property type="molecule type" value="Genomic_DNA"/>
</dbReference>
<name>A0A1I1XNU9_9BACT</name>
<reference evidence="2" key="1">
    <citation type="submission" date="2016-10" db="EMBL/GenBank/DDBJ databases">
        <authorList>
            <person name="Varghese N."/>
            <person name="Submissions S."/>
        </authorList>
    </citation>
    <scope>NUCLEOTIDE SEQUENCE [LARGE SCALE GENOMIC DNA]</scope>
    <source>
        <strain evidence="2">ATCC 25963</strain>
    </source>
</reference>